<dbReference type="PROSITE" id="PS50023">
    <property type="entry name" value="LIM_DOMAIN_2"/>
    <property type="match status" value="4"/>
</dbReference>
<feature type="region of interest" description="Disordered" evidence="24">
    <location>
        <begin position="1355"/>
        <end position="1411"/>
    </location>
</feature>
<dbReference type="GO" id="GO:0004930">
    <property type="term" value="F:G protein-coupled receptor activity"/>
    <property type="evidence" value="ECO:0007669"/>
    <property type="project" value="InterPro"/>
</dbReference>
<feature type="transmembrane region" description="Helical" evidence="25">
    <location>
        <begin position="1147"/>
        <end position="1168"/>
    </location>
</feature>
<dbReference type="SUPFAM" id="SSF49899">
    <property type="entry name" value="Concanavalin A-like lectins/glucanases"/>
    <property type="match status" value="1"/>
</dbReference>
<keyword evidence="32" id="KW-1267">Proteomics identification</keyword>
<keyword evidence="9 21" id="KW-0479">Metal-binding</keyword>
<feature type="domain" description="Pentraxin (PTX)" evidence="29">
    <location>
        <begin position="316"/>
        <end position="525"/>
    </location>
</feature>
<feature type="compositionally biased region" description="Basic and acidic residues" evidence="24">
    <location>
        <begin position="1399"/>
        <end position="1411"/>
    </location>
</feature>
<feature type="transmembrane region" description="Helical" evidence="25">
    <location>
        <begin position="1198"/>
        <end position="1224"/>
    </location>
</feature>
<comment type="similarity">
    <text evidence="4">Belongs to the HTATSF1 family.</text>
</comment>
<gene>
    <name evidence="30" type="ORF">ROHU_012152</name>
</gene>
<evidence type="ECO:0000256" key="6">
    <source>
        <dbReference type="ARBA" id="ARBA00022490"/>
    </source>
</evidence>
<comment type="similarity">
    <text evidence="3">Belongs to the G-protein coupled receptor 2 family. Adhesion G-protein coupled receptor (ADGR) subfamily.</text>
</comment>
<keyword evidence="17 21" id="KW-0440">LIM domain</keyword>
<dbReference type="PROSITE" id="PS50261">
    <property type="entry name" value="G_PROTEIN_RECEP_F2_4"/>
    <property type="match status" value="1"/>
</dbReference>
<dbReference type="InterPro" id="IPR013320">
    <property type="entry name" value="ConA-like_dom_sf"/>
</dbReference>
<keyword evidence="5" id="KW-0217">Developmental protein</keyword>
<evidence type="ECO:0000256" key="23">
    <source>
        <dbReference type="PROSITE-ProRule" id="PRU01172"/>
    </source>
</evidence>
<dbReference type="InterPro" id="IPR001781">
    <property type="entry name" value="Znf_LIM"/>
</dbReference>
<comment type="caution">
    <text evidence="23">Lacks conserved residue(s) required for the propagation of feature annotation.</text>
</comment>
<keyword evidence="11" id="KW-0863">Zinc-finger</keyword>
<proteinExistence type="evidence at protein level"/>
<feature type="transmembrane region" description="Helical" evidence="25">
    <location>
        <begin position="1042"/>
        <end position="1065"/>
    </location>
</feature>
<comment type="function">
    <text evidence="19">May have an involvement in muscle development or hypertrophy. Isoform 2 binds to RBP-J and plays a negative regulatory role in the RBP-J-mediated transcription in mammalian systems.</text>
</comment>
<dbReference type="InterPro" id="IPR001759">
    <property type="entry name" value="PTX_dom"/>
</dbReference>
<evidence type="ECO:0007829" key="32">
    <source>
        <dbReference type="PeptideAtlas" id="A0A498LFE2"/>
    </source>
</evidence>
<dbReference type="Gene3D" id="2.60.120.200">
    <property type="match status" value="1"/>
</dbReference>
<dbReference type="FunFam" id="2.10.110.10:FF:000013">
    <property type="entry name" value="Four and a half LIM domains 1"/>
    <property type="match status" value="1"/>
</dbReference>
<dbReference type="FunFam" id="3.30.70.330:FF:000202">
    <property type="entry name" value="HIV Tat-specific factor 1"/>
    <property type="match status" value="1"/>
</dbReference>
<dbReference type="GO" id="GO:0000398">
    <property type="term" value="P:mRNA splicing, via spliceosome"/>
    <property type="evidence" value="ECO:0007669"/>
    <property type="project" value="InterPro"/>
</dbReference>
<dbReference type="SUPFAM" id="SSF54928">
    <property type="entry name" value="RNA-binding domain, RBD"/>
    <property type="match status" value="1"/>
</dbReference>
<dbReference type="InterPro" id="IPR012677">
    <property type="entry name" value="Nucleotide-bd_a/b_plait_sf"/>
</dbReference>
<keyword evidence="15 25" id="KW-1133">Transmembrane helix</keyword>
<evidence type="ECO:0000259" key="29">
    <source>
        <dbReference type="PROSITE" id="PS51828"/>
    </source>
</evidence>
<feature type="domain" description="G-protein coupled receptors family 2 profile 2" evidence="28">
    <location>
        <begin position="1040"/>
        <end position="1259"/>
    </location>
</feature>
<keyword evidence="13 21" id="KW-0862">Zinc</keyword>
<evidence type="ECO:0000256" key="7">
    <source>
        <dbReference type="ARBA" id="ARBA00022499"/>
    </source>
</evidence>
<reference evidence="30 31" key="1">
    <citation type="submission" date="2018-03" db="EMBL/GenBank/DDBJ databases">
        <title>Draft genome sequence of Rohu Carp (Labeo rohita).</title>
        <authorList>
            <person name="Das P."/>
            <person name="Kushwaha B."/>
            <person name="Joshi C.G."/>
            <person name="Kumar D."/>
            <person name="Nagpure N.S."/>
            <person name="Sahoo L."/>
            <person name="Das S.P."/>
            <person name="Bit A."/>
            <person name="Patnaik S."/>
            <person name="Meher P.K."/>
            <person name="Jayasankar P."/>
            <person name="Koringa P.G."/>
            <person name="Patel N.V."/>
            <person name="Hinsu A.T."/>
            <person name="Kumar R."/>
            <person name="Pandey M."/>
            <person name="Agarwal S."/>
            <person name="Srivastava S."/>
            <person name="Singh M."/>
            <person name="Iquebal M.A."/>
            <person name="Jaiswal S."/>
            <person name="Angadi U.B."/>
            <person name="Kumar N."/>
            <person name="Raza M."/>
            <person name="Shah T.M."/>
            <person name="Rai A."/>
            <person name="Jena J.K."/>
        </authorList>
    </citation>
    <scope>NUCLEOTIDE SEQUENCE [LARGE SCALE GENOMIC DNA]</scope>
    <source>
        <strain evidence="30">DASCIFA01</strain>
        <tissue evidence="30">Testis</tissue>
    </source>
</reference>
<dbReference type="GO" id="GO:0044325">
    <property type="term" value="F:transmembrane transporter binding"/>
    <property type="evidence" value="ECO:0007669"/>
    <property type="project" value="TreeGrafter"/>
</dbReference>
<evidence type="ECO:0000256" key="25">
    <source>
        <dbReference type="SAM" id="Phobius"/>
    </source>
</evidence>
<dbReference type="GO" id="GO:0005737">
    <property type="term" value="C:cytoplasm"/>
    <property type="evidence" value="ECO:0007669"/>
    <property type="project" value="UniProtKB-SubCell"/>
</dbReference>
<dbReference type="CDD" id="cd09344">
    <property type="entry name" value="LIM1_FHL1"/>
    <property type="match status" value="1"/>
</dbReference>
<keyword evidence="31" id="KW-1185">Reference proteome</keyword>
<protein>
    <recommendedName>
        <fullName evidence="20">Four and a half LIM domains protein 1</fullName>
    </recommendedName>
</protein>
<evidence type="ECO:0000256" key="8">
    <source>
        <dbReference type="ARBA" id="ARBA00022692"/>
    </source>
</evidence>
<dbReference type="PROSITE" id="PS51828">
    <property type="entry name" value="PTX_2"/>
    <property type="match status" value="1"/>
</dbReference>
<dbReference type="Gene3D" id="2.10.110.10">
    <property type="entry name" value="Cysteine Rich Protein"/>
    <property type="match status" value="4"/>
</dbReference>
<dbReference type="PROSITE" id="PS50102">
    <property type="entry name" value="RRM"/>
    <property type="match status" value="1"/>
</dbReference>
<keyword evidence="22" id="KW-0694">RNA-binding</keyword>
<dbReference type="FunFam" id="2.10.110.10:FF:000052">
    <property type="entry name" value="Four and a half LIM domains 1"/>
    <property type="match status" value="1"/>
</dbReference>
<feature type="transmembrane region" description="Helical" evidence="25">
    <location>
        <begin position="1077"/>
        <end position="1096"/>
    </location>
</feature>
<dbReference type="GO" id="GO:0016020">
    <property type="term" value="C:membrane"/>
    <property type="evidence" value="ECO:0007669"/>
    <property type="project" value="UniProtKB-SubCell"/>
</dbReference>
<dbReference type="InterPro" id="IPR000504">
    <property type="entry name" value="RRM_dom"/>
</dbReference>
<dbReference type="GO" id="GO:0030154">
    <property type="term" value="P:cell differentiation"/>
    <property type="evidence" value="ECO:0007669"/>
    <property type="project" value="UniProtKB-KW"/>
</dbReference>
<dbReference type="SMART" id="SM00132">
    <property type="entry name" value="LIM"/>
    <property type="match status" value="4"/>
</dbReference>
<evidence type="ECO:0000256" key="3">
    <source>
        <dbReference type="ARBA" id="ARBA00007343"/>
    </source>
</evidence>
<dbReference type="CDD" id="cd09424">
    <property type="entry name" value="LIM2_FHL1"/>
    <property type="match status" value="1"/>
</dbReference>
<feature type="domain" description="LIM zinc-binding" evidence="26">
    <location>
        <begin position="99"/>
        <end position="160"/>
    </location>
</feature>
<keyword evidence="7" id="KW-1017">Isopeptide bond</keyword>
<keyword evidence="6" id="KW-0963">Cytoplasm</keyword>
<dbReference type="SUPFAM" id="SSF57716">
    <property type="entry name" value="Glucocorticoid receptor-like (DNA-binding domain)"/>
    <property type="match status" value="5"/>
</dbReference>
<feature type="compositionally biased region" description="Basic and acidic residues" evidence="24">
    <location>
        <begin position="1374"/>
        <end position="1387"/>
    </location>
</feature>
<dbReference type="CDD" id="cd09429">
    <property type="entry name" value="LIM3_FHL1"/>
    <property type="match status" value="1"/>
</dbReference>
<evidence type="ECO:0000256" key="19">
    <source>
        <dbReference type="ARBA" id="ARBA00059927"/>
    </source>
</evidence>
<evidence type="ECO:0000256" key="15">
    <source>
        <dbReference type="ARBA" id="ARBA00022989"/>
    </source>
</evidence>
<evidence type="ECO:0000259" key="27">
    <source>
        <dbReference type="PROSITE" id="PS50102"/>
    </source>
</evidence>
<evidence type="ECO:0000256" key="17">
    <source>
        <dbReference type="ARBA" id="ARBA00023038"/>
    </source>
</evidence>
<keyword evidence="12" id="KW-0221">Differentiation</keyword>
<dbReference type="PANTHER" id="PTHR47029">
    <property type="entry name" value="FOUR AND A HALF LIM DOMAINS PROTEIN 1"/>
    <property type="match status" value="1"/>
</dbReference>
<dbReference type="Proteomes" id="UP000290572">
    <property type="component" value="Unassembled WGS sequence"/>
</dbReference>
<dbReference type="GO" id="GO:0008270">
    <property type="term" value="F:zinc ion binding"/>
    <property type="evidence" value="ECO:0007669"/>
    <property type="project" value="UniProtKB-KW"/>
</dbReference>
<evidence type="ECO:0000256" key="13">
    <source>
        <dbReference type="ARBA" id="ARBA00022833"/>
    </source>
</evidence>
<feature type="domain" description="RRM" evidence="27">
    <location>
        <begin position="1419"/>
        <end position="1504"/>
    </location>
</feature>
<organism evidence="30 31">
    <name type="scientific">Labeo rohita</name>
    <name type="common">Indian major carp</name>
    <name type="synonym">Cyprinus rohita</name>
    <dbReference type="NCBI Taxonomy" id="84645"/>
    <lineage>
        <taxon>Eukaryota</taxon>
        <taxon>Metazoa</taxon>
        <taxon>Chordata</taxon>
        <taxon>Craniata</taxon>
        <taxon>Vertebrata</taxon>
        <taxon>Euteleostomi</taxon>
        <taxon>Actinopterygii</taxon>
        <taxon>Neopterygii</taxon>
        <taxon>Teleostei</taxon>
        <taxon>Ostariophysi</taxon>
        <taxon>Cypriniformes</taxon>
        <taxon>Cyprinidae</taxon>
        <taxon>Labeoninae</taxon>
        <taxon>Labeonini</taxon>
        <taxon>Labeo</taxon>
    </lineage>
</organism>
<evidence type="ECO:0000313" key="31">
    <source>
        <dbReference type="Proteomes" id="UP000290572"/>
    </source>
</evidence>
<feature type="domain" description="LIM zinc-binding" evidence="26">
    <location>
        <begin position="161"/>
        <end position="218"/>
    </location>
</feature>
<feature type="transmembrane region" description="Helical" evidence="25">
    <location>
        <begin position="1102"/>
        <end position="1135"/>
    </location>
</feature>
<evidence type="ECO:0000259" key="28">
    <source>
        <dbReference type="PROSITE" id="PS50261"/>
    </source>
</evidence>
<evidence type="ECO:0000256" key="14">
    <source>
        <dbReference type="ARBA" id="ARBA00022843"/>
    </source>
</evidence>
<dbReference type="CDD" id="cd09348">
    <property type="entry name" value="LIM4_FHL1"/>
    <property type="match status" value="1"/>
</dbReference>
<dbReference type="FunFam" id="2.10.110.10:FF:000072">
    <property type="entry name" value="Four and a half LIM domains protein 1"/>
    <property type="match status" value="1"/>
</dbReference>
<evidence type="ECO:0000256" key="24">
    <source>
        <dbReference type="SAM" id="MobiDB-lite"/>
    </source>
</evidence>
<evidence type="ECO:0000256" key="2">
    <source>
        <dbReference type="ARBA" id="ARBA00004496"/>
    </source>
</evidence>
<dbReference type="GO" id="GO:0007517">
    <property type="term" value="P:muscle organ development"/>
    <property type="evidence" value="ECO:0007669"/>
    <property type="project" value="InterPro"/>
</dbReference>
<dbReference type="PANTHER" id="PTHR47029:SF2">
    <property type="entry name" value="FOUR AND A HALF LIM DOMAINS PROTEIN 1"/>
    <property type="match status" value="1"/>
</dbReference>
<keyword evidence="10" id="KW-0677">Repeat</keyword>
<dbReference type="InterPro" id="IPR042997">
    <property type="entry name" value="Fhl1"/>
</dbReference>
<dbReference type="InterPro" id="IPR034392">
    <property type="entry name" value="TatSF1-like_RRM1"/>
</dbReference>
<evidence type="ECO:0000256" key="11">
    <source>
        <dbReference type="ARBA" id="ARBA00022771"/>
    </source>
</evidence>
<evidence type="ECO:0000256" key="16">
    <source>
        <dbReference type="ARBA" id="ARBA00022990"/>
    </source>
</evidence>
<dbReference type="InterPro" id="IPR017981">
    <property type="entry name" value="GPCR_2-like_7TM"/>
</dbReference>
<evidence type="ECO:0000256" key="10">
    <source>
        <dbReference type="ARBA" id="ARBA00022737"/>
    </source>
</evidence>
<dbReference type="CDD" id="cd12281">
    <property type="entry name" value="RRM1_TatSF1_like"/>
    <property type="match status" value="1"/>
</dbReference>
<dbReference type="GO" id="GO:0007166">
    <property type="term" value="P:cell surface receptor signaling pathway"/>
    <property type="evidence" value="ECO:0007669"/>
    <property type="project" value="InterPro"/>
</dbReference>
<keyword evidence="14" id="KW-0832">Ubl conjugation</keyword>
<evidence type="ECO:0000256" key="1">
    <source>
        <dbReference type="ARBA" id="ARBA00004141"/>
    </source>
</evidence>
<dbReference type="FunFam" id="2.10.110.10:FF:000050">
    <property type="entry name" value="Four and a half LIM domains protein 1"/>
    <property type="match status" value="1"/>
</dbReference>
<dbReference type="EMBL" id="QBIY01013357">
    <property type="protein sequence ID" value="RXN06871.1"/>
    <property type="molecule type" value="Genomic_DNA"/>
</dbReference>
<dbReference type="Pfam" id="PF00076">
    <property type="entry name" value="RRM_1"/>
    <property type="match status" value="1"/>
</dbReference>
<evidence type="ECO:0000256" key="22">
    <source>
        <dbReference type="PROSITE-ProRule" id="PRU00176"/>
    </source>
</evidence>
<evidence type="ECO:0000313" key="30">
    <source>
        <dbReference type="EMBL" id="RXN06871.1"/>
    </source>
</evidence>
<accession>A0A498LFE2</accession>
<keyword evidence="18 25" id="KW-0472">Membrane</keyword>
<dbReference type="InterPro" id="IPR000832">
    <property type="entry name" value="GPCR_2_secretin-like"/>
</dbReference>
<dbReference type="SUPFAM" id="SSF81321">
    <property type="entry name" value="Family A G protein-coupled receptor-like"/>
    <property type="match status" value="1"/>
</dbReference>
<comment type="subcellular location">
    <subcellularLocation>
        <location evidence="2">Cytoplasm</location>
    </subcellularLocation>
    <subcellularLocation>
        <location evidence="1">Membrane</location>
        <topology evidence="1">Multi-pass membrane protein</topology>
    </subcellularLocation>
</comment>
<dbReference type="SMART" id="SM00360">
    <property type="entry name" value="RRM"/>
    <property type="match status" value="1"/>
</dbReference>
<dbReference type="Pfam" id="PF00412">
    <property type="entry name" value="LIM"/>
    <property type="match status" value="4"/>
</dbReference>
<feature type="domain" description="LIM zinc-binding" evidence="26">
    <location>
        <begin position="219"/>
        <end position="283"/>
    </location>
</feature>
<name>A0A498LFE2_LABRO</name>
<feature type="domain" description="LIM zinc-binding" evidence="26">
    <location>
        <begin position="38"/>
        <end position="98"/>
    </location>
</feature>
<dbReference type="GO" id="GO:0003723">
    <property type="term" value="F:RNA binding"/>
    <property type="evidence" value="ECO:0007669"/>
    <property type="project" value="UniProtKB-UniRule"/>
</dbReference>
<sequence>MASRSNCFYCRDDLSGKKFVRKDEKQVCVRCFDKFCANTCTECRRPISTESKELHHKGRYWHSDCFRCAKCYKNLAKESFTSKDDRILCGTCSSREDAPRCHGCYKPILAGTENVEYKGNSWHDECFICYQCQKPIGSKSFLTKNNNIYCSPCHEKKFAKQCACCKKPITTGGVNYQDQPWHSECFVCSSCQKPLAGTRFTSHEEKVYCVDCYKSTVAKKCGGCQNAITGFGKATNVVNYEGGSWHDYCFNCKKCSLNLAEKRFVAHNGDIYCSDCSKKLWRMEKHNKQVQALFIFFILCIIPSKDGGSVNARSLWGKKVDFMKKDCAYWMLKNEYKIPALDELSVCVNIRRKLSNSHWTVFTYGHPNKTSIELGMKGYGSDLQIIMFGRIWSSLNNLISLENWHSVCMTWSRSMTEPKVYVNGTQVGLKRQTTRLALSPYCCSVAAGGTLTLAVTHNFVKNRISIETGTELKGSLSLFRVWGRVRSAEDISGMACTDGDILHWEERIWNKSPDCKPVEDVTQKCDWPYYEVKLVLIILRQDGNKTDIYDAREVAHQWGGTMQLRATSPGLSRFHCVAHLNVVPSVDIGQMQDELLEILAKRYMIDHYEIITDANFIYIYPLDVSGDPENIITTWLHETLSSKGIRVLHFKLLTSSTHARKRSVETTSFKVDRKRSLILVTSHSFVFHAQVTTSSNITEIEKLILGLLDKPYASGTVLIDAQPEHIFISYIGPCPEHSHQTRQGLFNWPQSGVQHNASLSCVGNPEKTAYRQCFLDANSNNALWKPPDLGQCQVVVHSVSDLEDIIVTNDNAEDILIMIGDLVHEKKDLDESDLSVVLDILADVINVSVITPLIGEFIINITSDILESESNLLPFTNSILNITESVGDQMFGFPGESLSLTASALAISVVNIDQGNFHNLTFGVSSTNKGLNPEIYINREPFDGTVAFISLPSEIQERFPIKNNTSPRVLFQFYGVPTLFQIKNDPNGKKLNTFVVSVSVTNATGPIENLKEYVAVTLHHLTTKTDVSRTPIDEKNEQILTLITYIGCGVSSCFLGITVLTYTLLEKLRRDYPSKILLNLCLALLGLNLVFLLNSWISSFGIHGLCIAVAATLHYFLLTSFTWMGLGAVNMYFALVKVFNVYVPSYILKFCLLGWGIPLIMCSLVVAVKRDAYGMNAMNDSQITLDDSEMFCWVQDDVVFYVSVVSYIAFILLCNGSIFLVVLIQIRNMQANQPAGTRSGILKDLRAVASLTFLLGLTWKMYASNGEYIYVVVLSSYRNTLMSGDSNGNKEFDEQLRLQQLYGQRPESGEDPYTYVDPEDGTVYDWDHEKRAWFPKVNDDFIAAYQANYGFNEEGAPDPSAAVPVSEPLPAKPDAPKKPEEPKKLEESSDQGKTTEGAQKGEKRKADPGWFEVEKDKNTNVYVTGLPPDITPDEFVEVMSKCGIIMRDPITEEYKIKLYKDKDGNQKGDGLCCYLKKESVALAVRLLDETEIRGYQLHVEAARFELKGQYDASKKKKKNKEYRKKLQQQQKQLDWRPEKAGDARKRHEKVIIIQNMFHPNDFEARVNHRTR</sequence>
<comment type="caution">
    <text evidence="30">The sequence shown here is derived from an EMBL/GenBank/DDBJ whole genome shotgun (WGS) entry which is preliminary data.</text>
</comment>
<dbReference type="Gene3D" id="1.20.1070.10">
    <property type="entry name" value="Rhodopsin 7-helix transmembrane proteins"/>
    <property type="match status" value="1"/>
</dbReference>
<evidence type="ECO:0000256" key="18">
    <source>
        <dbReference type="ARBA" id="ARBA00023136"/>
    </source>
</evidence>
<evidence type="ECO:0000256" key="12">
    <source>
        <dbReference type="ARBA" id="ARBA00022782"/>
    </source>
</evidence>
<dbReference type="Pfam" id="PF00002">
    <property type="entry name" value="7tm_2"/>
    <property type="match status" value="1"/>
</dbReference>
<dbReference type="InterPro" id="IPR035979">
    <property type="entry name" value="RBD_domain_sf"/>
</dbReference>
<evidence type="ECO:0000256" key="21">
    <source>
        <dbReference type="PROSITE-ProRule" id="PRU00125"/>
    </source>
</evidence>
<dbReference type="PROSITE" id="PS00478">
    <property type="entry name" value="LIM_DOMAIN_1"/>
    <property type="match status" value="4"/>
</dbReference>
<evidence type="ECO:0000256" key="9">
    <source>
        <dbReference type="ARBA" id="ARBA00022723"/>
    </source>
</evidence>
<keyword evidence="16" id="KW-0007">Acetylation</keyword>
<evidence type="ECO:0000256" key="4">
    <source>
        <dbReference type="ARBA" id="ARBA00007747"/>
    </source>
</evidence>
<evidence type="ECO:0000256" key="20">
    <source>
        <dbReference type="ARBA" id="ARBA00074675"/>
    </source>
</evidence>
<evidence type="ECO:0000256" key="5">
    <source>
        <dbReference type="ARBA" id="ARBA00022473"/>
    </source>
</evidence>
<evidence type="ECO:0000259" key="26">
    <source>
        <dbReference type="PROSITE" id="PS50023"/>
    </source>
</evidence>
<keyword evidence="8 25" id="KW-0812">Transmembrane</keyword>
<dbReference type="Gene3D" id="3.30.70.330">
    <property type="match status" value="1"/>
</dbReference>